<evidence type="ECO:0000313" key="2">
    <source>
        <dbReference type="Proteomes" id="UP000774326"/>
    </source>
</evidence>
<keyword evidence="2" id="KW-1185">Reference proteome</keyword>
<comment type="caution">
    <text evidence="1">The sequence shown here is derived from an EMBL/GenBank/DDBJ whole genome shotgun (WGS) entry which is preliminary data.</text>
</comment>
<dbReference type="AlphaFoldDB" id="A0A9P8TC58"/>
<protein>
    <submittedName>
        <fullName evidence="1">Uncharacterized protein</fullName>
    </submittedName>
</protein>
<evidence type="ECO:0000313" key="1">
    <source>
        <dbReference type="EMBL" id="KAH3672891.1"/>
    </source>
</evidence>
<accession>A0A9P8TC58</accession>
<organism evidence="1 2">
    <name type="scientific">Wickerhamomyces pijperi</name>
    <name type="common">Yeast</name>
    <name type="synonym">Pichia pijperi</name>
    <dbReference type="NCBI Taxonomy" id="599730"/>
    <lineage>
        <taxon>Eukaryota</taxon>
        <taxon>Fungi</taxon>
        <taxon>Dikarya</taxon>
        <taxon>Ascomycota</taxon>
        <taxon>Saccharomycotina</taxon>
        <taxon>Saccharomycetes</taxon>
        <taxon>Phaffomycetales</taxon>
        <taxon>Wickerhamomycetaceae</taxon>
        <taxon>Wickerhamomyces</taxon>
    </lineage>
</organism>
<sequence length="83" mass="9282">MINCLDVMYALTSNNETFEESSVKESEKIELDVTNSENGLSSPSDSVSEEAACNRSPYFPCIILSRESYSDRASSSNLKLRYK</sequence>
<name>A0A9P8TC58_WICPI</name>
<gene>
    <name evidence="1" type="ORF">WICPIJ_010002</name>
</gene>
<proteinExistence type="predicted"/>
<reference evidence="1" key="1">
    <citation type="journal article" date="2021" name="Open Biol.">
        <title>Shared evolutionary footprints suggest mitochondrial oxidative damage underlies multiple complex I losses in fungi.</title>
        <authorList>
            <person name="Schikora-Tamarit M.A."/>
            <person name="Marcet-Houben M."/>
            <person name="Nosek J."/>
            <person name="Gabaldon T."/>
        </authorList>
    </citation>
    <scope>NUCLEOTIDE SEQUENCE</scope>
    <source>
        <strain evidence="1">CBS2887</strain>
    </source>
</reference>
<reference evidence="1" key="2">
    <citation type="submission" date="2021-01" db="EMBL/GenBank/DDBJ databases">
        <authorList>
            <person name="Schikora-Tamarit M.A."/>
        </authorList>
    </citation>
    <scope>NUCLEOTIDE SEQUENCE</scope>
    <source>
        <strain evidence="1">CBS2887</strain>
    </source>
</reference>
<dbReference type="Proteomes" id="UP000774326">
    <property type="component" value="Unassembled WGS sequence"/>
</dbReference>
<dbReference type="EMBL" id="JAEUBG010005756">
    <property type="protein sequence ID" value="KAH3672891.1"/>
    <property type="molecule type" value="Genomic_DNA"/>
</dbReference>